<dbReference type="AlphaFoldDB" id="A0A5B9DCU7"/>
<dbReference type="PANTHER" id="PTHR42827">
    <property type="entry name" value="IRON-SULFUR CLUSTER-BINDING PROTEIN-RELATED"/>
    <property type="match status" value="1"/>
</dbReference>
<feature type="domain" description="4Fe-4S ferredoxin-type" evidence="1">
    <location>
        <begin position="277"/>
        <end position="306"/>
    </location>
</feature>
<accession>A0A5B9DCU7</accession>
<dbReference type="EMBL" id="CP042905">
    <property type="protein sequence ID" value="QEE17038.1"/>
    <property type="molecule type" value="Genomic_DNA"/>
</dbReference>
<dbReference type="Gene3D" id="3.30.70.20">
    <property type="match status" value="1"/>
</dbReference>
<dbReference type="InterPro" id="IPR017900">
    <property type="entry name" value="4Fe4S_Fe_S_CS"/>
</dbReference>
<reference evidence="2 3" key="1">
    <citation type="journal article" date="2020" name="Nature">
        <title>Isolation of an archaeon at the prokaryote-eukaryote interface.</title>
        <authorList>
            <person name="Imachi H."/>
            <person name="Nobu M.K."/>
            <person name="Nakahara N."/>
            <person name="Morono Y."/>
            <person name="Ogawara M."/>
            <person name="Takaki Y."/>
            <person name="Takano Y."/>
            <person name="Uematsu K."/>
            <person name="Ikuta T."/>
            <person name="Ito M."/>
            <person name="Matsui Y."/>
            <person name="Miyazaki M."/>
            <person name="Murata K."/>
            <person name="Saito Y."/>
            <person name="Sakai S."/>
            <person name="Song C."/>
            <person name="Tasumi E."/>
            <person name="Yamanaka Y."/>
            <person name="Yamaguchi T."/>
            <person name="Kamagata Y."/>
            <person name="Tamaki H."/>
            <person name="Takai K."/>
        </authorList>
    </citation>
    <scope>NUCLEOTIDE SEQUENCE [LARGE SCALE GENOMIC DNA]</scope>
    <source>
        <strain evidence="2 3">MK-D1</strain>
    </source>
</reference>
<evidence type="ECO:0000259" key="1">
    <source>
        <dbReference type="PROSITE" id="PS51379"/>
    </source>
</evidence>
<dbReference type="InterPro" id="IPR017896">
    <property type="entry name" value="4Fe4S_Fe-S-bd"/>
</dbReference>
<dbReference type="Proteomes" id="UP000321408">
    <property type="component" value="Chromosome"/>
</dbReference>
<protein>
    <submittedName>
        <fullName evidence="2">4Fe-4S double cluster binding domain-containing protein</fullName>
    </submittedName>
</protein>
<dbReference type="RefSeq" id="WP_147663958.1">
    <property type="nucleotide sequence ID" value="NZ_CP042905.2"/>
</dbReference>
<sequence>MKKKSVETKSKKVKRAIKLLNIEAENPSDKRFLKKTLNTPGILKASERSPLYGFKKIRNLLRDSFMDRMKYDTLYKYMTEKKTFKDRLIFIRTIRQGFGATRRMLFSQYRKLSENIQVSKEAYTHINGVELWKELNIYAQEKWGIKKIGFTEIPRDIIIKGNHILYKYALVFIMEMRKKQIDDAPHALAGFETIRIYNKLGKAVLDIGSWLRKKDIRCQPNHPLGGLVSYVPLAGKAGLGWQGMNGLLITPEFGQRQRIAPIYVEHPIFSFTDTNAENFSWIERYCDNCKKCMEECPGDAIQERKKIYNNEIETIGRLALCIDPVKCFPYFRKFEGCSICVKVCPFSKANGIYQILEKKT</sequence>
<keyword evidence="3" id="KW-1185">Reference proteome</keyword>
<gene>
    <name evidence="2" type="ORF">DSAG12_02870</name>
</gene>
<dbReference type="GO" id="GO:0016491">
    <property type="term" value="F:oxidoreductase activity"/>
    <property type="evidence" value="ECO:0007669"/>
    <property type="project" value="UniProtKB-ARBA"/>
</dbReference>
<reference evidence="2 3" key="2">
    <citation type="journal article" date="2024" name="Int. J. Syst. Evol. Microbiol.">
        <title>Promethearchaeum syntrophicum gen. nov., sp. nov., an anaerobic, obligately syntrophic archaeon, the first isolate of the lineage 'Asgard' archaea, and proposal of the new archaeal phylum Promethearchaeota phyl. nov. and kingdom Promethearchaeati regn. nov.</title>
        <authorList>
            <person name="Imachi H."/>
            <person name="Nobu M.K."/>
            <person name="Kato S."/>
            <person name="Takaki Y."/>
            <person name="Miyazaki M."/>
            <person name="Miyata M."/>
            <person name="Ogawara M."/>
            <person name="Saito Y."/>
            <person name="Sakai S."/>
            <person name="Tahara Y.O."/>
            <person name="Takano Y."/>
            <person name="Tasumi E."/>
            <person name="Uematsu K."/>
            <person name="Yoshimura T."/>
            <person name="Itoh T."/>
            <person name="Ohkuma M."/>
            <person name="Takai K."/>
        </authorList>
    </citation>
    <scope>NUCLEOTIDE SEQUENCE [LARGE SCALE GENOMIC DNA]</scope>
    <source>
        <strain evidence="2 3">MK-D1</strain>
    </source>
</reference>
<dbReference type="OrthoDB" id="57427at2157"/>
<dbReference type="GeneID" id="41330848"/>
<evidence type="ECO:0000313" key="2">
    <source>
        <dbReference type="EMBL" id="QEE17038.1"/>
    </source>
</evidence>
<proteinExistence type="predicted"/>
<evidence type="ECO:0000313" key="3">
    <source>
        <dbReference type="Proteomes" id="UP000321408"/>
    </source>
</evidence>
<organism evidence="2 3">
    <name type="scientific">Promethearchaeum syntrophicum</name>
    <dbReference type="NCBI Taxonomy" id="2594042"/>
    <lineage>
        <taxon>Archaea</taxon>
        <taxon>Promethearchaeati</taxon>
        <taxon>Promethearchaeota</taxon>
        <taxon>Promethearchaeia</taxon>
        <taxon>Promethearchaeales</taxon>
        <taxon>Promethearchaeaceae</taxon>
        <taxon>Promethearchaeum</taxon>
    </lineage>
</organism>
<dbReference type="KEGG" id="psyt:DSAG12_02870"/>
<dbReference type="PROSITE" id="PS00198">
    <property type="entry name" value="4FE4S_FER_1"/>
    <property type="match status" value="1"/>
</dbReference>
<dbReference type="PROSITE" id="PS51379">
    <property type="entry name" value="4FE4S_FER_2"/>
    <property type="match status" value="1"/>
</dbReference>
<dbReference type="SUPFAM" id="SSF54862">
    <property type="entry name" value="4Fe-4S ferredoxins"/>
    <property type="match status" value="1"/>
</dbReference>
<dbReference type="PANTHER" id="PTHR42827:SF1">
    <property type="entry name" value="IRON-SULFUR CLUSTER-BINDING PROTEIN"/>
    <property type="match status" value="1"/>
</dbReference>
<dbReference type="Pfam" id="PF12838">
    <property type="entry name" value="Fer4_7"/>
    <property type="match status" value="1"/>
</dbReference>
<name>A0A5B9DCU7_9ARCH</name>